<sequence>MIELNEKNLSLIVGGDNVYPVVCENMKNIRHQKKITQQRMAMDMMIDQSTLSKYESCRRNPDLNYIMQFCSTYGLTVEDLIT</sequence>
<proteinExistence type="predicted"/>
<evidence type="ECO:0000313" key="3">
    <source>
        <dbReference type="Proteomes" id="UP001596288"/>
    </source>
</evidence>
<dbReference type="SUPFAM" id="SSF47413">
    <property type="entry name" value="lambda repressor-like DNA-binding domains"/>
    <property type="match status" value="1"/>
</dbReference>
<reference evidence="3" key="1">
    <citation type="journal article" date="2019" name="Int. J. Syst. Evol. Microbiol.">
        <title>The Global Catalogue of Microorganisms (GCM) 10K type strain sequencing project: providing services to taxonomists for standard genome sequencing and annotation.</title>
        <authorList>
            <consortium name="The Broad Institute Genomics Platform"/>
            <consortium name="The Broad Institute Genome Sequencing Center for Infectious Disease"/>
            <person name="Wu L."/>
            <person name="Ma J."/>
        </authorList>
    </citation>
    <scope>NUCLEOTIDE SEQUENCE [LARGE SCALE GENOMIC DNA]</scope>
    <source>
        <strain evidence="3">CCM 8927</strain>
    </source>
</reference>
<gene>
    <name evidence="2" type="ORF">ACFQAV_06175</name>
</gene>
<protein>
    <submittedName>
        <fullName evidence="2">Helix-turn-helix domain-containing protein</fullName>
    </submittedName>
</protein>
<keyword evidence="3" id="KW-1185">Reference proteome</keyword>
<dbReference type="PROSITE" id="PS50943">
    <property type="entry name" value="HTH_CROC1"/>
    <property type="match status" value="1"/>
</dbReference>
<name>A0ABW1RNL8_9LACO</name>
<dbReference type="EMBL" id="JBHSSF010000016">
    <property type="protein sequence ID" value="MFC6176418.1"/>
    <property type="molecule type" value="Genomic_DNA"/>
</dbReference>
<dbReference type="RefSeq" id="WP_137611321.1">
    <property type="nucleotide sequence ID" value="NZ_BJDF01000008.1"/>
</dbReference>
<dbReference type="Proteomes" id="UP001596288">
    <property type="component" value="Unassembled WGS sequence"/>
</dbReference>
<evidence type="ECO:0000313" key="2">
    <source>
        <dbReference type="EMBL" id="MFC6176418.1"/>
    </source>
</evidence>
<accession>A0ABW1RNL8</accession>
<dbReference type="InterPro" id="IPR010982">
    <property type="entry name" value="Lambda_DNA-bd_dom_sf"/>
</dbReference>
<comment type="caution">
    <text evidence="2">The sequence shown here is derived from an EMBL/GenBank/DDBJ whole genome shotgun (WGS) entry which is preliminary data.</text>
</comment>
<feature type="domain" description="HTH cro/C1-type" evidence="1">
    <location>
        <begin position="26"/>
        <end position="80"/>
    </location>
</feature>
<dbReference type="Gene3D" id="1.10.260.40">
    <property type="entry name" value="lambda repressor-like DNA-binding domains"/>
    <property type="match status" value="1"/>
</dbReference>
<dbReference type="Pfam" id="PF01381">
    <property type="entry name" value="HTH_3"/>
    <property type="match status" value="1"/>
</dbReference>
<dbReference type="SMART" id="SM00530">
    <property type="entry name" value="HTH_XRE"/>
    <property type="match status" value="1"/>
</dbReference>
<dbReference type="CDD" id="cd00093">
    <property type="entry name" value="HTH_XRE"/>
    <property type="match status" value="1"/>
</dbReference>
<dbReference type="InterPro" id="IPR001387">
    <property type="entry name" value="Cro/C1-type_HTH"/>
</dbReference>
<organism evidence="2 3">
    <name type="scientific">Companilactobacillus huachuanensis</name>
    <dbReference type="NCBI Taxonomy" id="2559914"/>
    <lineage>
        <taxon>Bacteria</taxon>
        <taxon>Bacillati</taxon>
        <taxon>Bacillota</taxon>
        <taxon>Bacilli</taxon>
        <taxon>Lactobacillales</taxon>
        <taxon>Lactobacillaceae</taxon>
        <taxon>Companilactobacillus</taxon>
    </lineage>
</organism>
<evidence type="ECO:0000259" key="1">
    <source>
        <dbReference type="PROSITE" id="PS50943"/>
    </source>
</evidence>